<keyword evidence="6 10" id="KW-1133">Transmembrane helix</keyword>
<accession>A0A7S2SN40</accession>
<comment type="similarity">
    <text evidence="2">Belongs to the SPCS3 family.</text>
</comment>
<dbReference type="InterPro" id="IPR007653">
    <property type="entry name" value="SPC3"/>
</dbReference>
<comment type="subcellular location">
    <subcellularLocation>
        <location evidence="1">Endoplasmic reticulum membrane</location>
        <topology evidence="1">Single-pass type II membrane protein</topology>
    </subcellularLocation>
</comment>
<feature type="region of interest" description="Disordered" evidence="9">
    <location>
        <begin position="164"/>
        <end position="189"/>
    </location>
</feature>
<feature type="compositionally biased region" description="Basic residues" evidence="9">
    <location>
        <begin position="179"/>
        <end position="189"/>
    </location>
</feature>
<dbReference type="PANTHER" id="PTHR12804:SF0">
    <property type="entry name" value="SIGNAL PEPTIDASE COMPLEX SUBUNIT 3"/>
    <property type="match status" value="1"/>
</dbReference>
<dbReference type="Pfam" id="PF04573">
    <property type="entry name" value="SPC22"/>
    <property type="match status" value="1"/>
</dbReference>
<evidence type="ECO:0000256" key="10">
    <source>
        <dbReference type="SAM" id="Phobius"/>
    </source>
</evidence>
<keyword evidence="7 10" id="KW-0472">Membrane</keyword>
<dbReference type="PANTHER" id="PTHR12804">
    <property type="entry name" value="MICROSOMAL SIGNAL PEPTIDASE 23 KD SUBUNIT SPC22/23"/>
    <property type="match status" value="1"/>
</dbReference>
<evidence type="ECO:0000313" key="11">
    <source>
        <dbReference type="EMBL" id="CAD9704930.1"/>
    </source>
</evidence>
<organism evidence="11">
    <name type="scientific">Rhizochromulina marina</name>
    <dbReference type="NCBI Taxonomy" id="1034831"/>
    <lineage>
        <taxon>Eukaryota</taxon>
        <taxon>Sar</taxon>
        <taxon>Stramenopiles</taxon>
        <taxon>Ochrophyta</taxon>
        <taxon>Dictyochophyceae</taxon>
        <taxon>Rhizochromulinales</taxon>
        <taxon>Rhizochromulina</taxon>
    </lineage>
</organism>
<evidence type="ECO:0000256" key="9">
    <source>
        <dbReference type="SAM" id="MobiDB-lite"/>
    </source>
</evidence>
<dbReference type="GO" id="GO:0045047">
    <property type="term" value="P:protein targeting to ER"/>
    <property type="evidence" value="ECO:0007669"/>
    <property type="project" value="TreeGrafter"/>
</dbReference>
<dbReference type="AlphaFoldDB" id="A0A7S2SN40"/>
<dbReference type="PIRSF" id="PIRSF016089">
    <property type="entry name" value="SPC22"/>
    <property type="match status" value="1"/>
</dbReference>
<keyword evidence="5" id="KW-0735">Signal-anchor</keyword>
<keyword evidence="3 10" id="KW-0812">Transmembrane</keyword>
<proteinExistence type="inferred from homology"/>
<protein>
    <recommendedName>
        <fullName evidence="8">Signal peptidase complex subunit 3</fullName>
    </recommendedName>
</protein>
<evidence type="ECO:0000256" key="7">
    <source>
        <dbReference type="ARBA" id="ARBA00023136"/>
    </source>
</evidence>
<evidence type="ECO:0000256" key="6">
    <source>
        <dbReference type="ARBA" id="ARBA00022989"/>
    </source>
</evidence>
<evidence type="ECO:0000256" key="4">
    <source>
        <dbReference type="ARBA" id="ARBA00022824"/>
    </source>
</evidence>
<evidence type="ECO:0000256" key="1">
    <source>
        <dbReference type="ARBA" id="ARBA00004648"/>
    </source>
</evidence>
<reference evidence="11" key="1">
    <citation type="submission" date="2021-01" db="EMBL/GenBank/DDBJ databases">
        <authorList>
            <person name="Corre E."/>
            <person name="Pelletier E."/>
            <person name="Niang G."/>
            <person name="Scheremetjew M."/>
            <person name="Finn R."/>
            <person name="Kale V."/>
            <person name="Holt S."/>
            <person name="Cochrane G."/>
            <person name="Meng A."/>
            <person name="Brown T."/>
            <person name="Cohen L."/>
        </authorList>
    </citation>
    <scope>NUCLEOTIDE SEQUENCE</scope>
    <source>
        <strain evidence="11">CCMP1243</strain>
    </source>
</reference>
<evidence type="ECO:0000256" key="5">
    <source>
        <dbReference type="ARBA" id="ARBA00022968"/>
    </source>
</evidence>
<gene>
    <name evidence="11" type="ORF">RMAR1173_LOCUS16776</name>
</gene>
<sequence>MHTVWVRLNAVVFFGLTVIVVLAVLTWFSTVTHRGYPTVDTLQLNSIGTLRNHGERDIAILSFDLHADLSPAFNWNIKQLFVFVVAEYRTKTNPLNQVVLWDRIIERAEDAVIAEDVAQMEYGLIDYGTELRNTTVNLRLVWDHMPITGRLFMDSLPTSSFKLPGQYSDPIPDGPGSRSRSRRRMSGGR</sequence>
<dbReference type="GO" id="GO:0006465">
    <property type="term" value="P:signal peptide processing"/>
    <property type="evidence" value="ECO:0007669"/>
    <property type="project" value="InterPro"/>
</dbReference>
<evidence type="ECO:0000256" key="2">
    <source>
        <dbReference type="ARBA" id="ARBA00009289"/>
    </source>
</evidence>
<keyword evidence="4" id="KW-0256">Endoplasmic reticulum</keyword>
<feature type="transmembrane region" description="Helical" evidence="10">
    <location>
        <begin position="6"/>
        <end position="28"/>
    </location>
</feature>
<evidence type="ECO:0000256" key="3">
    <source>
        <dbReference type="ARBA" id="ARBA00022692"/>
    </source>
</evidence>
<name>A0A7S2SN40_9STRA</name>
<dbReference type="EMBL" id="HBHJ01025452">
    <property type="protein sequence ID" value="CAD9704930.1"/>
    <property type="molecule type" value="Transcribed_RNA"/>
</dbReference>
<evidence type="ECO:0000256" key="8">
    <source>
        <dbReference type="ARBA" id="ARBA00029556"/>
    </source>
</evidence>
<dbReference type="GO" id="GO:0005787">
    <property type="term" value="C:signal peptidase complex"/>
    <property type="evidence" value="ECO:0007669"/>
    <property type="project" value="InterPro"/>
</dbReference>